<dbReference type="Proteomes" id="UP000465778">
    <property type="component" value="Unassembled WGS sequence"/>
</dbReference>
<proteinExistence type="predicted"/>
<feature type="compositionally biased region" description="Basic and acidic residues" evidence="1">
    <location>
        <begin position="29"/>
        <end position="38"/>
    </location>
</feature>
<sequence>MIQFYDIFLLFLDFVLSKSNKLGRNTSKNNEKQPEYIRSKVHPTASS</sequence>
<evidence type="ECO:0000256" key="1">
    <source>
        <dbReference type="SAM" id="MobiDB-lite"/>
    </source>
</evidence>
<gene>
    <name evidence="2" type="ORF">KIS1582_3013</name>
</gene>
<protein>
    <submittedName>
        <fullName evidence="2">Uncharacterized protein</fullName>
    </submittedName>
</protein>
<comment type="caution">
    <text evidence="2">The sequence shown here is derived from an EMBL/GenBank/DDBJ whole genome shotgun (WGS) entry which is preliminary data.</text>
</comment>
<evidence type="ECO:0000313" key="2">
    <source>
        <dbReference type="EMBL" id="KAF0823195.1"/>
    </source>
</evidence>
<name>A0A800NA35_CYTFI</name>
<dbReference type="EMBL" id="VDEM01000036">
    <property type="protein sequence ID" value="KAF0823195.1"/>
    <property type="molecule type" value="Genomic_DNA"/>
</dbReference>
<organism evidence="2 3">
    <name type="scientific">Cytobacillus firmus</name>
    <name type="common">Bacillus firmus</name>
    <dbReference type="NCBI Taxonomy" id="1399"/>
    <lineage>
        <taxon>Bacteria</taxon>
        <taxon>Bacillati</taxon>
        <taxon>Bacillota</taxon>
        <taxon>Bacilli</taxon>
        <taxon>Bacillales</taxon>
        <taxon>Bacillaceae</taxon>
        <taxon>Cytobacillus</taxon>
    </lineage>
</organism>
<feature type="region of interest" description="Disordered" evidence="1">
    <location>
        <begin position="21"/>
        <end position="47"/>
    </location>
</feature>
<dbReference type="AlphaFoldDB" id="A0A800NA35"/>
<evidence type="ECO:0000313" key="3">
    <source>
        <dbReference type="Proteomes" id="UP000465778"/>
    </source>
</evidence>
<accession>A0A800NA35</accession>
<reference evidence="2 3" key="1">
    <citation type="journal article" date="2020" name="G3 (Bethesda)">
        <title>Whole Genome Sequencing and Comparative Genomics of Two Nematicidal Bacillus Strains Reveals a Wide Range of Possible Virulence Factors.</title>
        <authorList>
            <person name="Susic N."/>
            <person name="Janezic S."/>
            <person name="Rupnik M."/>
            <person name="Geric Stare B."/>
        </authorList>
    </citation>
    <scope>NUCLEOTIDE SEQUENCE [LARGE SCALE GENOMIC DNA]</scope>
    <source>
        <strain evidence="2 3">I-1582</strain>
    </source>
</reference>